<comment type="caution">
    <text evidence="1">The sequence shown here is derived from an EMBL/GenBank/DDBJ whole genome shotgun (WGS) entry which is preliminary data.</text>
</comment>
<evidence type="ECO:0000313" key="1">
    <source>
        <dbReference type="EMBL" id="KKM02496.1"/>
    </source>
</evidence>
<dbReference type="EMBL" id="LAZR01016913">
    <property type="protein sequence ID" value="KKM02496.1"/>
    <property type="molecule type" value="Genomic_DNA"/>
</dbReference>
<sequence length="144" mass="15756">MADCPIGEERVASRFVRILVEDGVKVYVAGQENISINRSAGATDVTTKDDQGFSAFIYGNKSWTASLDGVFIYDDATIRVFIDAQNADQHVCVQREIDNPDGTVRTEEGCAVVTAFNETASLGDSHRFSIELQGSKRFENVPCV</sequence>
<gene>
    <name evidence="1" type="ORF">LCGC14_1783830</name>
</gene>
<proteinExistence type="predicted"/>
<dbReference type="Gene3D" id="4.10.410.40">
    <property type="match status" value="1"/>
</dbReference>
<dbReference type="NCBIfam" id="NF047353">
    <property type="entry name" value="tube_lmo2291"/>
    <property type="match status" value="1"/>
</dbReference>
<organism evidence="1">
    <name type="scientific">marine sediment metagenome</name>
    <dbReference type="NCBI Taxonomy" id="412755"/>
    <lineage>
        <taxon>unclassified sequences</taxon>
        <taxon>metagenomes</taxon>
        <taxon>ecological metagenomes</taxon>
    </lineage>
</organism>
<accession>A0A0F9J9H9</accession>
<protein>
    <submittedName>
        <fullName evidence="1">Uncharacterized protein</fullName>
    </submittedName>
</protein>
<dbReference type="AlphaFoldDB" id="A0A0F9J9H9"/>
<reference evidence="1" key="1">
    <citation type="journal article" date="2015" name="Nature">
        <title>Complex archaea that bridge the gap between prokaryotes and eukaryotes.</title>
        <authorList>
            <person name="Spang A."/>
            <person name="Saw J.H."/>
            <person name="Jorgensen S.L."/>
            <person name="Zaremba-Niedzwiedzka K."/>
            <person name="Martijn J."/>
            <person name="Lind A.E."/>
            <person name="van Eijk R."/>
            <person name="Schleper C."/>
            <person name="Guy L."/>
            <person name="Ettema T.J."/>
        </authorList>
    </citation>
    <scope>NUCLEOTIDE SEQUENCE</scope>
</reference>
<dbReference type="Pfam" id="PF06199">
    <property type="entry name" value="Phage_tail_2"/>
    <property type="match status" value="1"/>
</dbReference>
<name>A0A0F9J9H9_9ZZZZ</name>
<dbReference type="InterPro" id="IPR011855">
    <property type="entry name" value="Phgtail_TP901_1"/>
</dbReference>